<protein>
    <recommendedName>
        <fullName evidence="2">14-3-3 domain-containing protein</fullName>
    </recommendedName>
</protein>
<evidence type="ECO:0000313" key="3">
    <source>
        <dbReference type="EMBL" id="OMJ74605.1"/>
    </source>
</evidence>
<accession>A0A1R2BD96</accession>
<dbReference type="Gene3D" id="1.20.190.20">
    <property type="entry name" value="14-3-3 domain"/>
    <property type="match status" value="1"/>
</dbReference>
<dbReference type="InterPro" id="IPR036815">
    <property type="entry name" value="14-3-3_dom_sf"/>
</dbReference>
<dbReference type="SUPFAM" id="SSF48445">
    <property type="entry name" value="14-3-3 protein"/>
    <property type="match status" value="1"/>
</dbReference>
<dbReference type="EMBL" id="MPUH01000740">
    <property type="protein sequence ID" value="OMJ74605.1"/>
    <property type="molecule type" value="Genomic_DNA"/>
</dbReference>
<organism evidence="3 4">
    <name type="scientific">Stentor coeruleus</name>
    <dbReference type="NCBI Taxonomy" id="5963"/>
    <lineage>
        <taxon>Eukaryota</taxon>
        <taxon>Sar</taxon>
        <taxon>Alveolata</taxon>
        <taxon>Ciliophora</taxon>
        <taxon>Postciliodesmatophora</taxon>
        <taxon>Heterotrichea</taxon>
        <taxon>Heterotrichida</taxon>
        <taxon>Stentoridae</taxon>
        <taxon>Stentor</taxon>
    </lineage>
</organism>
<gene>
    <name evidence="3" type="ORF">SteCoe_26423</name>
</gene>
<dbReference type="AlphaFoldDB" id="A0A1R2BD96"/>
<feature type="domain" description="14-3-3" evidence="2">
    <location>
        <begin position="14"/>
        <end position="233"/>
    </location>
</feature>
<dbReference type="PANTHER" id="PTHR18860">
    <property type="entry name" value="14-3-3 PROTEIN"/>
    <property type="match status" value="1"/>
</dbReference>
<reference evidence="3 4" key="1">
    <citation type="submission" date="2016-11" db="EMBL/GenBank/DDBJ databases">
        <title>The macronuclear genome of Stentor coeruleus: a giant cell with tiny introns.</title>
        <authorList>
            <person name="Slabodnick M."/>
            <person name="Ruby J.G."/>
            <person name="Reiff S.B."/>
            <person name="Swart E.C."/>
            <person name="Gosai S."/>
            <person name="Prabakaran S."/>
            <person name="Witkowska E."/>
            <person name="Larue G.E."/>
            <person name="Fisher S."/>
            <person name="Freeman R.M."/>
            <person name="Gunawardena J."/>
            <person name="Chu W."/>
            <person name="Stover N.A."/>
            <person name="Gregory B.D."/>
            <person name="Nowacki M."/>
            <person name="Derisi J."/>
            <person name="Roy S.W."/>
            <person name="Marshall W.F."/>
            <person name="Sood P."/>
        </authorList>
    </citation>
    <scope>NUCLEOTIDE SEQUENCE [LARGE SCALE GENOMIC DNA]</scope>
    <source>
        <strain evidence="3">WM001</strain>
    </source>
</reference>
<comment type="similarity">
    <text evidence="1">Belongs to the 14-3-3 family.</text>
</comment>
<evidence type="ECO:0000256" key="1">
    <source>
        <dbReference type="ARBA" id="ARBA00006141"/>
    </source>
</evidence>
<keyword evidence="4" id="KW-1185">Reference proteome</keyword>
<dbReference type="InterPro" id="IPR023410">
    <property type="entry name" value="14-3-3_domain"/>
</dbReference>
<dbReference type="SMART" id="SM00101">
    <property type="entry name" value="14_3_3"/>
    <property type="match status" value="1"/>
</dbReference>
<comment type="caution">
    <text evidence="3">The sequence shown here is derived from an EMBL/GenBank/DDBJ whole genome shotgun (WGS) entry which is preliminary data.</text>
</comment>
<name>A0A1R2BD96_9CILI</name>
<dbReference type="Pfam" id="PF00244">
    <property type="entry name" value="14-3-3"/>
    <property type="match status" value="1"/>
</dbReference>
<evidence type="ECO:0000259" key="2">
    <source>
        <dbReference type="SMART" id="SM00101"/>
    </source>
</evidence>
<proteinExistence type="inferred from homology"/>
<dbReference type="PRINTS" id="PR00305">
    <property type="entry name" value="1433ZETA"/>
</dbReference>
<evidence type="ECO:0000313" key="4">
    <source>
        <dbReference type="Proteomes" id="UP000187209"/>
    </source>
</evidence>
<dbReference type="Proteomes" id="UP000187209">
    <property type="component" value="Unassembled WGS sequence"/>
</dbReference>
<dbReference type="InterPro" id="IPR000308">
    <property type="entry name" value="14-3-3"/>
</dbReference>
<sequence length="235" mass="27492">MDSHDLLDIRSLDKEDVLFLIKIAKDCERYNDMISYVNEYADMVDIFTEDEIKLFEEAYKFPLNKKRSNYLYFNGLSNSPTISETQKKNLNEYICKISTEITDLCYIFFCIIERKLRFTINNTCKSLYLKLKADFSKYLLIIGSISGEKVFDYYIEAIDCANNLRCTDEIKLRTVLNFTATCSECYKDFTKVFSICRKTFDDAVNNLEQLNDQEFEGIRVLLESLRGYVCLGGSF</sequence>